<feature type="domain" description="PASTA" evidence="2">
    <location>
        <begin position="181"/>
        <end position="250"/>
    </location>
</feature>
<dbReference type="Gene3D" id="3.30.10.20">
    <property type="match status" value="3"/>
</dbReference>
<dbReference type="EMBL" id="VRTY01000047">
    <property type="protein sequence ID" value="TXK44861.1"/>
    <property type="molecule type" value="Genomic_DNA"/>
</dbReference>
<feature type="domain" description="PASTA" evidence="2">
    <location>
        <begin position="40"/>
        <end position="106"/>
    </location>
</feature>
<reference evidence="3 4" key="1">
    <citation type="submission" date="2019-08" db="EMBL/GenBank/DDBJ databases">
        <authorList>
            <person name="Shi S."/>
        </authorList>
    </citation>
    <scope>NUCLEOTIDE SEQUENCE [LARGE SCALE GENOMIC DNA]</scope>
    <source>
        <strain evidence="3 4">GY10130</strain>
    </source>
</reference>
<dbReference type="AlphaFoldDB" id="A0A5C8K2M5"/>
<proteinExistence type="predicted"/>
<organism evidence="3 4">
    <name type="scientific">Pontibacter qinzhouensis</name>
    <dbReference type="NCBI Taxonomy" id="2603253"/>
    <lineage>
        <taxon>Bacteria</taxon>
        <taxon>Pseudomonadati</taxon>
        <taxon>Bacteroidota</taxon>
        <taxon>Cytophagia</taxon>
        <taxon>Cytophagales</taxon>
        <taxon>Hymenobacteraceae</taxon>
        <taxon>Pontibacter</taxon>
    </lineage>
</organism>
<dbReference type="OrthoDB" id="9803895at2"/>
<dbReference type="Pfam" id="PF03793">
    <property type="entry name" value="PASTA"/>
    <property type="match status" value="2"/>
</dbReference>
<evidence type="ECO:0000259" key="2">
    <source>
        <dbReference type="PROSITE" id="PS51178"/>
    </source>
</evidence>
<evidence type="ECO:0000313" key="4">
    <source>
        <dbReference type="Proteomes" id="UP000321926"/>
    </source>
</evidence>
<comment type="caution">
    <text evidence="3">The sequence shown here is derived from an EMBL/GenBank/DDBJ whole genome shotgun (WGS) entry which is preliminary data.</text>
</comment>
<keyword evidence="4" id="KW-1185">Reference proteome</keyword>
<dbReference type="InterPro" id="IPR005543">
    <property type="entry name" value="PASTA_dom"/>
</dbReference>
<keyword evidence="1" id="KW-0472">Membrane</keyword>
<evidence type="ECO:0000256" key="1">
    <source>
        <dbReference type="SAM" id="Phobius"/>
    </source>
</evidence>
<evidence type="ECO:0000313" key="3">
    <source>
        <dbReference type="EMBL" id="TXK44861.1"/>
    </source>
</evidence>
<sequence length="259" mass="28422">MFKVRSLKDVLIHLAIMAVIVAVMVVGFFYWYLPATTNHGESISVPKIVGMQLPEAEGYLEEQNLRYFVNDSSYQTDKKPFEILTQDPAPGAKVKENRKIYVSINMKNPPMIKMPKLIDGSVMNAELILKSYSLRKGQITYVPDLQQNAVLKQFVGGKEVKPGDLVQKGAVVDLHVGNGLGNTEFEIPDVIGMPVDEASVLLVGQGLQIGNIIYVQGSGEPDGTVIRQRPIAQVGAKIRVGELVDLWVAGEEGSTPLFE</sequence>
<dbReference type="PROSITE" id="PS51178">
    <property type="entry name" value="PASTA"/>
    <property type="match status" value="2"/>
</dbReference>
<keyword evidence="1" id="KW-0812">Transmembrane</keyword>
<feature type="transmembrane region" description="Helical" evidence="1">
    <location>
        <begin position="12"/>
        <end position="33"/>
    </location>
</feature>
<dbReference type="CDD" id="cd06577">
    <property type="entry name" value="PASTA_pknB"/>
    <property type="match status" value="2"/>
</dbReference>
<dbReference type="Proteomes" id="UP000321926">
    <property type="component" value="Unassembled WGS sequence"/>
</dbReference>
<keyword evidence="1" id="KW-1133">Transmembrane helix</keyword>
<protein>
    <submittedName>
        <fullName evidence="3">PASTA domain-containing protein</fullName>
    </submittedName>
</protein>
<name>A0A5C8K2M5_9BACT</name>
<accession>A0A5C8K2M5</accession>
<gene>
    <name evidence="3" type="ORF">FVR03_13335</name>
</gene>
<dbReference type="RefSeq" id="WP_147922247.1">
    <property type="nucleotide sequence ID" value="NZ_VRTY01000047.1"/>
</dbReference>
<dbReference type="SMART" id="SM00740">
    <property type="entry name" value="PASTA"/>
    <property type="match status" value="3"/>
</dbReference>